<dbReference type="AlphaFoldDB" id="A0A8K1G4K5"/>
<evidence type="ECO:0000313" key="2">
    <source>
        <dbReference type="Proteomes" id="UP000796761"/>
    </source>
</evidence>
<comment type="caution">
    <text evidence="1">The sequence shown here is derived from an EMBL/GenBank/DDBJ whole genome shotgun (WGS) entry which is preliminary data.</text>
</comment>
<gene>
    <name evidence="1" type="ORF">HGM15179_015719</name>
</gene>
<reference evidence="1" key="1">
    <citation type="submission" date="2019-04" db="EMBL/GenBank/DDBJ databases">
        <title>Genome assembly of Zosterops borbonicus 15179.</title>
        <authorList>
            <person name="Leroy T."/>
            <person name="Anselmetti Y."/>
            <person name="Tilak M.-K."/>
            <person name="Nabholz B."/>
        </authorList>
    </citation>
    <scope>NUCLEOTIDE SEQUENCE</scope>
    <source>
        <strain evidence="1">HGM_15179</strain>
        <tissue evidence="1">Muscle</tissue>
    </source>
</reference>
<proteinExistence type="predicted"/>
<dbReference type="EMBL" id="SWJQ01000713">
    <property type="protein sequence ID" value="TRZ11410.1"/>
    <property type="molecule type" value="Genomic_DNA"/>
</dbReference>
<keyword evidence="2" id="KW-1185">Reference proteome</keyword>
<evidence type="ECO:0000313" key="1">
    <source>
        <dbReference type="EMBL" id="TRZ11410.1"/>
    </source>
</evidence>
<accession>A0A8K1G4K5</accession>
<sequence length="205" mass="22809">MDMMSLAASQSSQAGEKSLLGKLPFQELFAKSTVQFFSFKPGFWQQEGHRGGSCGKLLEASHHVQQSQWLMALKMDLLLTKTGLMKEVGKASVMTYLRRKSKQSHRFLLLIREEEEVKTCEGKQYGNTKVSGEERGGVPGGGAKIPLQAMMKTMVKQLCPCSPWGSMGDAEIHPQPMGIHEGCRDPPTALGEVPKPEWMDAWRRL</sequence>
<name>A0A8K1G4K5_9PASS</name>
<organism evidence="1 2">
    <name type="scientific">Zosterops borbonicus</name>
    <dbReference type="NCBI Taxonomy" id="364589"/>
    <lineage>
        <taxon>Eukaryota</taxon>
        <taxon>Metazoa</taxon>
        <taxon>Chordata</taxon>
        <taxon>Craniata</taxon>
        <taxon>Vertebrata</taxon>
        <taxon>Euteleostomi</taxon>
        <taxon>Archelosauria</taxon>
        <taxon>Archosauria</taxon>
        <taxon>Dinosauria</taxon>
        <taxon>Saurischia</taxon>
        <taxon>Theropoda</taxon>
        <taxon>Coelurosauria</taxon>
        <taxon>Aves</taxon>
        <taxon>Neognathae</taxon>
        <taxon>Neoaves</taxon>
        <taxon>Telluraves</taxon>
        <taxon>Australaves</taxon>
        <taxon>Passeriformes</taxon>
        <taxon>Sylvioidea</taxon>
        <taxon>Zosteropidae</taxon>
        <taxon>Zosterops</taxon>
    </lineage>
</organism>
<dbReference type="Proteomes" id="UP000796761">
    <property type="component" value="Unassembled WGS sequence"/>
</dbReference>
<protein>
    <submittedName>
        <fullName evidence="1">Uncharacterized protein</fullName>
    </submittedName>
</protein>